<evidence type="ECO:0000313" key="3">
    <source>
        <dbReference type="EMBL" id="QHU03028.1"/>
    </source>
</evidence>
<feature type="compositionally biased region" description="Acidic residues" evidence="1">
    <location>
        <begin position="123"/>
        <end position="138"/>
    </location>
</feature>
<evidence type="ECO:0000256" key="1">
    <source>
        <dbReference type="SAM" id="MobiDB-lite"/>
    </source>
</evidence>
<reference evidence="3" key="1">
    <citation type="journal article" date="2020" name="Nature">
        <title>Giant virus diversity and host interactions through global metagenomics.</title>
        <authorList>
            <person name="Schulz F."/>
            <person name="Roux S."/>
            <person name="Paez-Espino D."/>
            <person name="Jungbluth S."/>
            <person name="Walsh D.A."/>
            <person name="Denef V.J."/>
            <person name="McMahon K.D."/>
            <person name="Konstantinidis K.T."/>
            <person name="Eloe-Fadrosh E.A."/>
            <person name="Kyrpides N.C."/>
            <person name="Woyke T."/>
        </authorList>
    </citation>
    <scope>NUCLEOTIDE SEQUENCE</scope>
    <source>
        <strain evidence="3">GVMAG-M-3300025890-48</strain>
    </source>
</reference>
<dbReference type="EMBL" id="MN740368">
    <property type="protein sequence ID" value="QHU03028.1"/>
    <property type="molecule type" value="Genomic_DNA"/>
</dbReference>
<protein>
    <submittedName>
        <fullName evidence="3">Uncharacterized protein</fullName>
    </submittedName>
</protein>
<feature type="region of interest" description="Disordered" evidence="1">
    <location>
        <begin position="244"/>
        <end position="270"/>
    </location>
</feature>
<feature type="transmembrane region" description="Helical" evidence="2">
    <location>
        <begin position="12"/>
        <end position="29"/>
    </location>
</feature>
<feature type="region of interest" description="Disordered" evidence="1">
    <location>
        <begin position="116"/>
        <end position="154"/>
    </location>
</feature>
<keyword evidence="2" id="KW-1133">Transmembrane helix</keyword>
<dbReference type="AlphaFoldDB" id="A0A6C0JGY3"/>
<proteinExistence type="predicted"/>
<keyword evidence="2" id="KW-0812">Transmembrane</keyword>
<sequence>MNMFGLEGSGFIISLGVTLLIAGIIVYYVNSRFTNLEKSIIKQNQILGEFIGSFRNNPKILTGEQQHLPPKQTVSNTLMQPPSNENIDNSQNVNQEDTLISSYSNTNPINKIVVSDNEHESNDESSDSDSESDSDYDTESVSTVGNNDTMFVDEDNHTEPSKIAILDKSAEENDNNEITALLSEMAEIEIHHIDNNDLTNVTEPEKPTTNVLDLIKNHNKEENEIKTINLADIGSVHELDNATAENANSVSSSSLSSNDTNASEESEDKVTYKKMKVKDLRELVVKKNLYTKNEAKSIKKNVLIQKLETEQ</sequence>
<feature type="compositionally biased region" description="Low complexity" evidence="1">
    <location>
        <begin position="244"/>
        <end position="261"/>
    </location>
</feature>
<keyword evidence="2" id="KW-0472">Membrane</keyword>
<feature type="region of interest" description="Disordered" evidence="1">
    <location>
        <begin position="72"/>
        <end position="92"/>
    </location>
</feature>
<name>A0A6C0JGY3_9ZZZZ</name>
<evidence type="ECO:0000256" key="2">
    <source>
        <dbReference type="SAM" id="Phobius"/>
    </source>
</evidence>
<accession>A0A6C0JGY3</accession>
<organism evidence="3">
    <name type="scientific">viral metagenome</name>
    <dbReference type="NCBI Taxonomy" id="1070528"/>
    <lineage>
        <taxon>unclassified sequences</taxon>
        <taxon>metagenomes</taxon>
        <taxon>organismal metagenomes</taxon>
    </lineage>
</organism>